<keyword evidence="2" id="KW-1185">Reference proteome</keyword>
<evidence type="ECO:0000313" key="2">
    <source>
        <dbReference type="Proteomes" id="UP001234297"/>
    </source>
</evidence>
<sequence length="179" mass="20630">MNGGHTFDEELLEDHLDDVNLNEENDLNSALASADEVGTSRMCRFSQREKDEWSRFRENLKGKLWNEFSPMSTKKNSVFNAIMDDEMLTLLQEQTEMGKKGDRGFKEEAYNAIASAMIESSNGAYVMTSSSVKNRYKHLKQLYYAMKEMVNASGFRYDPVSKRVVADEALWSTWLEQDH</sequence>
<name>A0ACC2KI85_PERAE</name>
<organism evidence="1 2">
    <name type="scientific">Persea americana</name>
    <name type="common">Avocado</name>
    <dbReference type="NCBI Taxonomy" id="3435"/>
    <lineage>
        <taxon>Eukaryota</taxon>
        <taxon>Viridiplantae</taxon>
        <taxon>Streptophyta</taxon>
        <taxon>Embryophyta</taxon>
        <taxon>Tracheophyta</taxon>
        <taxon>Spermatophyta</taxon>
        <taxon>Magnoliopsida</taxon>
        <taxon>Magnoliidae</taxon>
        <taxon>Laurales</taxon>
        <taxon>Lauraceae</taxon>
        <taxon>Persea</taxon>
    </lineage>
</organism>
<comment type="caution">
    <text evidence="1">The sequence shown here is derived from an EMBL/GenBank/DDBJ whole genome shotgun (WGS) entry which is preliminary data.</text>
</comment>
<reference evidence="1 2" key="1">
    <citation type="journal article" date="2022" name="Hortic Res">
        <title>A haplotype resolved chromosomal level avocado genome allows analysis of novel avocado genes.</title>
        <authorList>
            <person name="Nath O."/>
            <person name="Fletcher S.J."/>
            <person name="Hayward A."/>
            <person name="Shaw L.M."/>
            <person name="Masouleh A.K."/>
            <person name="Furtado A."/>
            <person name="Henry R.J."/>
            <person name="Mitter N."/>
        </authorList>
    </citation>
    <scope>NUCLEOTIDE SEQUENCE [LARGE SCALE GENOMIC DNA]</scope>
    <source>
        <strain evidence="2">cv. Hass</strain>
    </source>
</reference>
<accession>A0ACC2KI85</accession>
<protein>
    <submittedName>
        <fullName evidence="1">Uncharacterized protein</fullName>
    </submittedName>
</protein>
<dbReference type="Proteomes" id="UP001234297">
    <property type="component" value="Chromosome 9"/>
</dbReference>
<proteinExistence type="predicted"/>
<gene>
    <name evidence="1" type="ORF">MRB53_029364</name>
</gene>
<evidence type="ECO:0000313" key="1">
    <source>
        <dbReference type="EMBL" id="KAJ8620835.1"/>
    </source>
</evidence>
<dbReference type="EMBL" id="CM056817">
    <property type="protein sequence ID" value="KAJ8620835.1"/>
    <property type="molecule type" value="Genomic_DNA"/>
</dbReference>